<proteinExistence type="predicted"/>
<dbReference type="InterPro" id="IPR004045">
    <property type="entry name" value="Glutathione_S-Trfase_N"/>
</dbReference>
<gene>
    <name evidence="2" type="ORF">MGWOODY_XGa1161</name>
</gene>
<evidence type="ECO:0000259" key="1">
    <source>
        <dbReference type="PROSITE" id="PS50404"/>
    </source>
</evidence>
<dbReference type="InterPro" id="IPR036249">
    <property type="entry name" value="Thioredoxin-like_sf"/>
</dbReference>
<dbReference type="Pfam" id="PF00462">
    <property type="entry name" value="Glutaredoxin"/>
    <property type="match status" value="1"/>
</dbReference>
<organism evidence="2">
    <name type="scientific">hydrothermal vent metagenome</name>
    <dbReference type="NCBI Taxonomy" id="652676"/>
    <lineage>
        <taxon>unclassified sequences</taxon>
        <taxon>metagenomes</taxon>
        <taxon>ecological metagenomes</taxon>
    </lineage>
</organism>
<evidence type="ECO:0000313" key="2">
    <source>
        <dbReference type="EMBL" id="CUS50701.1"/>
    </source>
</evidence>
<dbReference type="PROSITE" id="PS50404">
    <property type="entry name" value="GST_NTER"/>
    <property type="match status" value="1"/>
</dbReference>
<dbReference type="SUPFAM" id="SSF52833">
    <property type="entry name" value="Thioredoxin-like"/>
    <property type="match status" value="1"/>
</dbReference>
<sequence length="84" mass="9692">MDEKLILYLRDYCGYCAMVQDVISELAVDVEERNIWEDDTWQNELIAGQGSATVPVLCRMTAAGETHWLPESDAIIRYFIQTYN</sequence>
<protein>
    <recommendedName>
        <fullName evidence="1">GST N-terminal domain-containing protein</fullName>
    </recommendedName>
</protein>
<dbReference type="CDD" id="cd02066">
    <property type="entry name" value="GRX_family"/>
    <property type="match status" value="1"/>
</dbReference>
<dbReference type="Gene3D" id="3.40.30.10">
    <property type="entry name" value="Glutaredoxin"/>
    <property type="match status" value="1"/>
</dbReference>
<name>A0A160TRW5_9ZZZZ</name>
<dbReference type="AlphaFoldDB" id="A0A160TRW5"/>
<reference evidence="2" key="1">
    <citation type="submission" date="2015-10" db="EMBL/GenBank/DDBJ databases">
        <authorList>
            <person name="Gilbert D.G."/>
        </authorList>
    </citation>
    <scope>NUCLEOTIDE SEQUENCE</scope>
</reference>
<accession>A0A160TRW5</accession>
<dbReference type="EMBL" id="CZRL01000036">
    <property type="protein sequence ID" value="CUS50701.1"/>
    <property type="molecule type" value="Genomic_DNA"/>
</dbReference>
<dbReference type="PROSITE" id="PS51354">
    <property type="entry name" value="GLUTAREDOXIN_2"/>
    <property type="match status" value="1"/>
</dbReference>
<feature type="domain" description="GST N-terminal" evidence="1">
    <location>
        <begin position="3"/>
        <end position="84"/>
    </location>
</feature>
<dbReference type="InterPro" id="IPR002109">
    <property type="entry name" value="Glutaredoxin"/>
</dbReference>